<dbReference type="InterPro" id="IPR050275">
    <property type="entry name" value="PGM_Phosphatase"/>
</dbReference>
<organism evidence="2 3">
    <name type="scientific">Lactiplantibacillus paraplantarum</name>
    <dbReference type="NCBI Taxonomy" id="60520"/>
    <lineage>
        <taxon>Bacteria</taxon>
        <taxon>Bacillati</taxon>
        <taxon>Bacillota</taxon>
        <taxon>Bacilli</taxon>
        <taxon>Lactobacillales</taxon>
        <taxon>Lactobacillaceae</taxon>
        <taxon>Lactiplantibacillus</taxon>
    </lineage>
</organism>
<evidence type="ECO:0000256" key="1">
    <source>
        <dbReference type="PIRSR" id="PIRSR613078-2"/>
    </source>
</evidence>
<accession>A0A4Q9Y1G4</accession>
<protein>
    <submittedName>
        <fullName evidence="2">Histidine phosphatase family protein</fullName>
    </submittedName>
</protein>
<dbReference type="PANTHER" id="PTHR48100">
    <property type="entry name" value="BROAD-SPECIFICITY PHOSPHATASE YOR283W-RELATED"/>
    <property type="match status" value="1"/>
</dbReference>
<comment type="caution">
    <text evidence="2">The sequence shown here is derived from an EMBL/GenBank/DDBJ whole genome shotgun (WGS) entry which is preliminary data.</text>
</comment>
<dbReference type="PANTHER" id="PTHR48100:SF5">
    <property type="entry name" value="HISTIDINE PHOSPHATASE FAMILY PROTEIN"/>
    <property type="match status" value="1"/>
</dbReference>
<dbReference type="SUPFAM" id="SSF53254">
    <property type="entry name" value="Phosphoglycerate mutase-like"/>
    <property type="match status" value="1"/>
</dbReference>
<dbReference type="InterPro" id="IPR029033">
    <property type="entry name" value="His_PPase_superfam"/>
</dbReference>
<gene>
    <name evidence="2" type="ORF">EUZ87_07740</name>
</gene>
<evidence type="ECO:0000313" key="2">
    <source>
        <dbReference type="EMBL" id="TBX42629.1"/>
    </source>
</evidence>
<name>A0A4Q9Y1G4_9LACO</name>
<dbReference type="EMBL" id="SEHH01000057">
    <property type="protein sequence ID" value="TBX42629.1"/>
    <property type="molecule type" value="Genomic_DNA"/>
</dbReference>
<dbReference type="InterPro" id="IPR001345">
    <property type="entry name" value="PG/BPGM_mutase_AS"/>
</dbReference>
<feature type="binding site" evidence="1">
    <location>
        <position position="61"/>
    </location>
    <ligand>
        <name>substrate</name>
    </ligand>
</feature>
<proteinExistence type="predicted"/>
<dbReference type="GO" id="GO:0016791">
    <property type="term" value="F:phosphatase activity"/>
    <property type="evidence" value="ECO:0007669"/>
    <property type="project" value="TreeGrafter"/>
</dbReference>
<dbReference type="PROSITE" id="PS00175">
    <property type="entry name" value="PG_MUTASE"/>
    <property type="match status" value="1"/>
</dbReference>
<dbReference type="Gene3D" id="3.40.50.1240">
    <property type="entry name" value="Phosphoglycerate mutase-like"/>
    <property type="match status" value="1"/>
</dbReference>
<dbReference type="Pfam" id="PF00300">
    <property type="entry name" value="His_Phos_1"/>
    <property type="match status" value="1"/>
</dbReference>
<dbReference type="GO" id="GO:0005737">
    <property type="term" value="C:cytoplasm"/>
    <property type="evidence" value="ECO:0007669"/>
    <property type="project" value="TreeGrafter"/>
</dbReference>
<reference evidence="2 3" key="1">
    <citation type="submission" date="2019-01" db="EMBL/GenBank/DDBJ databases">
        <title>Draft genome sequence of Lactobacillus paraplantarum OSY-TC318, a Producer of the novel lantibiotic Paraplantaracin TC318.</title>
        <authorList>
            <person name="Hussein W.E."/>
            <person name="Huang E."/>
            <person name="Yousef A.E."/>
        </authorList>
    </citation>
    <scope>NUCLEOTIDE SEQUENCE [LARGE SCALE GENOMIC DNA]</scope>
    <source>
        <strain evidence="2 3">OSY-TC318</strain>
    </source>
</reference>
<dbReference type="InterPro" id="IPR013078">
    <property type="entry name" value="His_Pase_superF_clade-1"/>
</dbReference>
<dbReference type="AlphaFoldDB" id="A0A4Q9Y1G4"/>
<dbReference type="CDD" id="cd07067">
    <property type="entry name" value="HP_PGM_like"/>
    <property type="match status" value="1"/>
</dbReference>
<feature type="binding site" evidence="1">
    <location>
        <begin position="9"/>
        <end position="16"/>
    </location>
    <ligand>
        <name>substrate</name>
    </ligand>
</feature>
<dbReference type="SMART" id="SM00855">
    <property type="entry name" value="PGAM"/>
    <property type="match status" value="1"/>
</dbReference>
<evidence type="ECO:0000313" key="3">
    <source>
        <dbReference type="Proteomes" id="UP000292648"/>
    </source>
</evidence>
<sequence>MTKTLYMMRHGETLFNRLKKIQGSCDSPLTAKGIADAQRVGTYFQEHAITFDHAYSSTQERASDTLELVTKQPYERLRGIKEWGFGVFEGESEVLNPRPDPIRRSHGDFFCQYGGESDLQVQARVVKTLTAVMARPDHHQVLAVSHGGASFMFLRRWLSMDEIERRGIVLSNCAVLKYQYDNGAFKFEKIINLSSADGNNN</sequence>
<dbReference type="Proteomes" id="UP000292648">
    <property type="component" value="Unassembled WGS sequence"/>
</dbReference>